<dbReference type="Proteomes" id="UP001521184">
    <property type="component" value="Unassembled WGS sequence"/>
</dbReference>
<evidence type="ECO:0000313" key="8">
    <source>
        <dbReference type="EMBL" id="KAL1638786.1"/>
    </source>
</evidence>
<name>A0ABR3TH75_9PEZI</name>
<dbReference type="PANTHER" id="PTHR11584:SF369">
    <property type="entry name" value="MITOGEN-ACTIVATED PROTEIN KINASE KINASE KINASE 19-RELATED"/>
    <property type="match status" value="1"/>
</dbReference>
<evidence type="ECO:0000256" key="6">
    <source>
        <dbReference type="ARBA" id="ARBA00022840"/>
    </source>
</evidence>
<dbReference type="CDD" id="cd00180">
    <property type="entry name" value="PKc"/>
    <property type="match status" value="1"/>
</dbReference>
<accession>A0ABR3TH75</accession>
<keyword evidence="4" id="KW-0547">Nucleotide-binding</keyword>
<evidence type="ECO:0000256" key="1">
    <source>
        <dbReference type="ARBA" id="ARBA00006529"/>
    </source>
</evidence>
<dbReference type="EMBL" id="JAKEKT020000074">
    <property type="protein sequence ID" value="KAL1638786.1"/>
    <property type="molecule type" value="Genomic_DNA"/>
</dbReference>
<dbReference type="SMART" id="SM00220">
    <property type="entry name" value="S_TKc"/>
    <property type="match status" value="1"/>
</dbReference>
<keyword evidence="6" id="KW-0067">ATP-binding</keyword>
<protein>
    <recommendedName>
        <fullName evidence="7">Protein kinase domain-containing protein</fullName>
    </recommendedName>
</protein>
<gene>
    <name evidence="8" type="ORF">SLS58_008600</name>
</gene>
<evidence type="ECO:0000259" key="7">
    <source>
        <dbReference type="PROSITE" id="PS50011"/>
    </source>
</evidence>
<keyword evidence="3" id="KW-0808">Transferase</keyword>
<proteinExistence type="inferred from homology"/>
<comment type="caution">
    <text evidence="8">The sequence shown here is derived from an EMBL/GenBank/DDBJ whole genome shotgun (WGS) entry which is preliminary data.</text>
</comment>
<organism evidence="8 9">
    <name type="scientific">Diplodia intermedia</name>
    <dbReference type="NCBI Taxonomy" id="856260"/>
    <lineage>
        <taxon>Eukaryota</taxon>
        <taxon>Fungi</taxon>
        <taxon>Dikarya</taxon>
        <taxon>Ascomycota</taxon>
        <taxon>Pezizomycotina</taxon>
        <taxon>Dothideomycetes</taxon>
        <taxon>Dothideomycetes incertae sedis</taxon>
        <taxon>Botryosphaeriales</taxon>
        <taxon>Botryosphaeriaceae</taxon>
        <taxon>Diplodia</taxon>
    </lineage>
</organism>
<dbReference type="PROSITE" id="PS00108">
    <property type="entry name" value="PROTEIN_KINASE_ST"/>
    <property type="match status" value="1"/>
</dbReference>
<dbReference type="InterPro" id="IPR011009">
    <property type="entry name" value="Kinase-like_dom_sf"/>
</dbReference>
<dbReference type="Gene3D" id="1.10.510.10">
    <property type="entry name" value="Transferase(Phosphotransferase) domain 1"/>
    <property type="match status" value="1"/>
</dbReference>
<dbReference type="InterPro" id="IPR000719">
    <property type="entry name" value="Prot_kinase_dom"/>
</dbReference>
<dbReference type="Pfam" id="PF00069">
    <property type="entry name" value="Pkinase"/>
    <property type="match status" value="1"/>
</dbReference>
<dbReference type="InterPro" id="IPR008271">
    <property type="entry name" value="Ser/Thr_kinase_AS"/>
</dbReference>
<dbReference type="PANTHER" id="PTHR11584">
    <property type="entry name" value="SERINE/THREONINE PROTEIN KINASE"/>
    <property type="match status" value="1"/>
</dbReference>
<evidence type="ECO:0000313" key="9">
    <source>
        <dbReference type="Proteomes" id="UP001521184"/>
    </source>
</evidence>
<evidence type="ECO:0000256" key="4">
    <source>
        <dbReference type="ARBA" id="ARBA00022741"/>
    </source>
</evidence>
<dbReference type="SUPFAM" id="SSF56112">
    <property type="entry name" value="Protein kinase-like (PK-like)"/>
    <property type="match status" value="1"/>
</dbReference>
<reference evidence="8 9" key="1">
    <citation type="journal article" date="2023" name="Plant Dis.">
        <title>First Report of Diplodia intermedia Causing Canker and Dieback Diseases on Apple Trees in Canada.</title>
        <authorList>
            <person name="Ellouze W."/>
            <person name="Ilyukhin E."/>
            <person name="Sulman M."/>
            <person name="Ali S."/>
        </authorList>
    </citation>
    <scope>NUCLEOTIDE SEQUENCE [LARGE SCALE GENOMIC DNA]</scope>
    <source>
        <strain evidence="8 9">M45-28</strain>
    </source>
</reference>
<keyword evidence="9" id="KW-1185">Reference proteome</keyword>
<evidence type="ECO:0000256" key="3">
    <source>
        <dbReference type="ARBA" id="ARBA00022679"/>
    </source>
</evidence>
<keyword evidence="5" id="KW-0418">Kinase</keyword>
<evidence type="ECO:0000256" key="2">
    <source>
        <dbReference type="ARBA" id="ARBA00022527"/>
    </source>
</evidence>
<sequence length="274" mass="30736">MAKHTLSAFDLAAASLSELFPSNDEIRTLSDAEIEKVAVLLEGHNDLSSQAPRTYIVLWAIGRLDLLGTLLKSGFSDFCFPVESTSLPPSLEPSVRRAIVQTQHIVLTKAVDLEKGEMGTHRHFGKADPLPFKTLRRLGAGGYSQVDLIKSSISYKEYALKRIPRRTAFWNNSKQAVRQFAAEMQLIKALRHRHIVQFVGSFTDPKYLGMIISPVAEMNLAEYMSSERALSSLTSLRSFFGCLATALQYLHDQSIRHRDIKPQNILIEGVQHRE</sequence>
<evidence type="ECO:0000256" key="5">
    <source>
        <dbReference type="ARBA" id="ARBA00022777"/>
    </source>
</evidence>
<dbReference type="PROSITE" id="PS50011">
    <property type="entry name" value="PROTEIN_KINASE_DOM"/>
    <property type="match status" value="1"/>
</dbReference>
<keyword evidence="2" id="KW-0723">Serine/threonine-protein kinase</keyword>
<feature type="domain" description="Protein kinase" evidence="7">
    <location>
        <begin position="132"/>
        <end position="274"/>
    </location>
</feature>
<comment type="similarity">
    <text evidence="1">Belongs to the protein kinase superfamily. STE Ser/Thr protein kinase family. MAP kinase kinase kinase subfamily.</text>
</comment>